<dbReference type="EMBL" id="MU006743">
    <property type="protein sequence ID" value="KAF2622682.1"/>
    <property type="molecule type" value="Genomic_DNA"/>
</dbReference>
<evidence type="ECO:0000313" key="1">
    <source>
        <dbReference type="EMBL" id="KAF2622682.1"/>
    </source>
</evidence>
<gene>
    <name evidence="1" type="ORF">BU25DRAFT_425615</name>
</gene>
<comment type="caution">
    <text evidence="1">The sequence shown here is derived from an EMBL/GenBank/DDBJ whole genome shotgun (WGS) entry which is preliminary data.</text>
</comment>
<sequence length="577" mass="65821">MNSSSEPDELSTTANSRLLPTTFEPPKARNGHMRILEPHGRRRRPKSGDFKLLAAYVAAYVGVLIPKEDYKQFVDPRGEREWKRTIRAACDIEWRLQDIREFDDIPPLEYNIMREYVACAWPLTKYFDGGWLIKWALRTTWTNRRKACLRSDKGLKKRQQAADRSTSPNADDNLSLAQRPRRTRASKLGQSLYCVGGCRRMLTLDQFPENHVGVCMMCKRGTDTASPPPRLQSLPLHARQDSVSEHEQLGQEQPQWNISQSVQRRSTPYLALASGRPSSFHRQQNPHSVLPGSVTTYSDAGQYPSGRSTYGVTKISQRGRRGRTKTSTLPNQTFNNLHSQVPCESATTGKLQELNELFRSLSQTEYNNFIRSLSWGVQEVEPPQNQLLREVAVDKTTQSTLETQDEDSTADVALYPVTSAVTRCIDEICKLWDVSDITYIFPKAIWPNPKTPWPIGVLKEFRDMAQKYPNTDCRQSISSKFAELVQARRRRSNAKSQWSIVDARTTHAWAKEQYGLENASDADEDDEGDREHADTIVLRSSQLPRPQMPLARTLLLQSKALSKHQSTIRTYSRKHSN</sequence>
<accession>A0ACB6RLT6</accession>
<reference evidence="1" key="1">
    <citation type="journal article" date="2020" name="Stud. Mycol.">
        <title>101 Dothideomycetes genomes: a test case for predicting lifestyles and emergence of pathogens.</title>
        <authorList>
            <person name="Haridas S."/>
            <person name="Albert R."/>
            <person name="Binder M."/>
            <person name="Bloem J."/>
            <person name="Labutti K."/>
            <person name="Salamov A."/>
            <person name="Andreopoulos B."/>
            <person name="Baker S."/>
            <person name="Barry K."/>
            <person name="Bills G."/>
            <person name="Bluhm B."/>
            <person name="Cannon C."/>
            <person name="Castanera R."/>
            <person name="Culley D."/>
            <person name="Daum C."/>
            <person name="Ezra D."/>
            <person name="Gonzalez J."/>
            <person name="Henrissat B."/>
            <person name="Kuo A."/>
            <person name="Liang C."/>
            <person name="Lipzen A."/>
            <person name="Lutzoni F."/>
            <person name="Magnuson J."/>
            <person name="Mondo S."/>
            <person name="Nolan M."/>
            <person name="Ohm R."/>
            <person name="Pangilinan J."/>
            <person name="Park H.-J."/>
            <person name="Ramirez L."/>
            <person name="Alfaro M."/>
            <person name="Sun H."/>
            <person name="Tritt A."/>
            <person name="Yoshinaga Y."/>
            <person name="Zwiers L.-H."/>
            <person name="Turgeon B."/>
            <person name="Goodwin S."/>
            <person name="Spatafora J."/>
            <person name="Crous P."/>
            <person name="Grigoriev I."/>
        </authorList>
    </citation>
    <scope>NUCLEOTIDE SEQUENCE</scope>
    <source>
        <strain evidence="1">CBS 525.71</strain>
    </source>
</reference>
<keyword evidence="2" id="KW-1185">Reference proteome</keyword>
<organism evidence="1 2">
    <name type="scientific">Macroventuria anomochaeta</name>
    <dbReference type="NCBI Taxonomy" id="301207"/>
    <lineage>
        <taxon>Eukaryota</taxon>
        <taxon>Fungi</taxon>
        <taxon>Dikarya</taxon>
        <taxon>Ascomycota</taxon>
        <taxon>Pezizomycotina</taxon>
        <taxon>Dothideomycetes</taxon>
        <taxon>Pleosporomycetidae</taxon>
        <taxon>Pleosporales</taxon>
        <taxon>Pleosporineae</taxon>
        <taxon>Didymellaceae</taxon>
        <taxon>Macroventuria</taxon>
    </lineage>
</organism>
<proteinExistence type="predicted"/>
<evidence type="ECO:0000313" key="2">
    <source>
        <dbReference type="Proteomes" id="UP000799754"/>
    </source>
</evidence>
<protein>
    <submittedName>
        <fullName evidence="1">Uncharacterized protein</fullName>
    </submittedName>
</protein>
<name>A0ACB6RLT6_9PLEO</name>
<dbReference type="Proteomes" id="UP000799754">
    <property type="component" value="Unassembled WGS sequence"/>
</dbReference>